<protein>
    <recommendedName>
        <fullName evidence="2">Fibronectin type-III domain-containing protein</fullName>
    </recommendedName>
</protein>
<feature type="compositionally biased region" description="Polar residues" evidence="1">
    <location>
        <begin position="432"/>
        <end position="444"/>
    </location>
</feature>
<keyword evidence="4" id="KW-1185">Reference proteome</keyword>
<name>A0A8S3VKH7_MYTED</name>
<feature type="domain" description="Fibronectin type-III" evidence="2">
    <location>
        <begin position="264"/>
        <end position="362"/>
    </location>
</feature>
<evidence type="ECO:0000256" key="1">
    <source>
        <dbReference type="SAM" id="MobiDB-lite"/>
    </source>
</evidence>
<feature type="compositionally biased region" description="Polar residues" evidence="1">
    <location>
        <begin position="551"/>
        <end position="568"/>
    </location>
</feature>
<feature type="compositionally biased region" description="Basic and acidic residues" evidence="1">
    <location>
        <begin position="569"/>
        <end position="581"/>
    </location>
</feature>
<reference evidence="3" key="1">
    <citation type="submission" date="2021-03" db="EMBL/GenBank/DDBJ databases">
        <authorList>
            <person name="Bekaert M."/>
        </authorList>
    </citation>
    <scope>NUCLEOTIDE SEQUENCE</scope>
</reference>
<dbReference type="CDD" id="cd00063">
    <property type="entry name" value="FN3"/>
    <property type="match status" value="3"/>
</dbReference>
<feature type="compositionally biased region" description="Basic and acidic residues" evidence="1">
    <location>
        <begin position="449"/>
        <end position="474"/>
    </location>
</feature>
<feature type="region of interest" description="Disordered" evidence="1">
    <location>
        <begin position="551"/>
        <end position="595"/>
    </location>
</feature>
<organism evidence="3 4">
    <name type="scientific">Mytilus edulis</name>
    <name type="common">Blue mussel</name>
    <dbReference type="NCBI Taxonomy" id="6550"/>
    <lineage>
        <taxon>Eukaryota</taxon>
        <taxon>Metazoa</taxon>
        <taxon>Spiralia</taxon>
        <taxon>Lophotrochozoa</taxon>
        <taxon>Mollusca</taxon>
        <taxon>Bivalvia</taxon>
        <taxon>Autobranchia</taxon>
        <taxon>Pteriomorphia</taxon>
        <taxon>Mytilida</taxon>
        <taxon>Mytiloidea</taxon>
        <taxon>Mytilidae</taxon>
        <taxon>Mytilinae</taxon>
        <taxon>Mytilus</taxon>
    </lineage>
</organism>
<gene>
    <name evidence="3" type="ORF">MEDL_65636</name>
</gene>
<dbReference type="Proteomes" id="UP000683360">
    <property type="component" value="Unassembled WGS sequence"/>
</dbReference>
<feature type="domain" description="Fibronectin type-III" evidence="2">
    <location>
        <begin position="1"/>
        <end position="87"/>
    </location>
</feature>
<dbReference type="Gene3D" id="2.60.40.10">
    <property type="entry name" value="Immunoglobulins"/>
    <property type="match status" value="3"/>
</dbReference>
<dbReference type="InterPro" id="IPR013783">
    <property type="entry name" value="Ig-like_fold"/>
</dbReference>
<dbReference type="SMART" id="SM00060">
    <property type="entry name" value="FN3"/>
    <property type="match status" value="2"/>
</dbReference>
<dbReference type="InterPro" id="IPR003961">
    <property type="entry name" value="FN3_dom"/>
</dbReference>
<feature type="region of interest" description="Disordered" evidence="1">
    <location>
        <begin position="432"/>
        <end position="477"/>
    </location>
</feature>
<dbReference type="AlphaFoldDB" id="A0A8S3VKH7"/>
<sequence length="642" mass="74327">MSLTVKWYMNDSDNILEYQLDHRILGSDAWNSLTISSEHISSYEDSCQVYKLQQLMHDTLYEVRMRSVNNHVKSKYTELKTQKTLQIVSTPENFDIVDFTDMSLSVKWYMNDSDNRLEYLLDHRILGTDEWISLPLSSEHISTNEDDCQVYTLQQLLHDTLYEVRMCSVNNHIKSKYTELKTQKTLQIVSTPENFDIVDFTDMSLSVKWYMNDSDNRLEYLLDHRILGSDEWISLPFLPNTFRLMKMVVRCTHFNSYCMTLFSAPENFDIVDFTDMSLSVKWYMNDSDNRLEYLLDHRILGSDAWNSLTLSSEHISTNEDGCQVYKLQELLHDTFYEVRMCSVNNHVKSKYTEPKTQKTLQLALPDAISRLQEGDRIRYMKLMQSSETEKRYFVRIMIVDISDDRADRFQRAMNQSKSSENETIEINVEKTNAANKTLESNFTETDNENESKLEVTESHGQDETKNEVLKKDTSTEVSETSNLMFNVLKEPESHQEIKHIDFEAITRIDNGRDGTTISSDIEQSSAIDDNTNADAEEFENTDNVSLQTIDSTATTKPGGTTKSTAKNSENAEHVNEYETDKTSSSIENEEDSTSSSLIMPLDLMSRVFHTTSTSNIPTNIFAVCGLWDFAGQRNFMLHIRHF</sequence>
<accession>A0A8S3VKH7</accession>
<evidence type="ECO:0000313" key="3">
    <source>
        <dbReference type="EMBL" id="CAG2254143.1"/>
    </source>
</evidence>
<comment type="caution">
    <text evidence="3">The sequence shown here is derived from an EMBL/GenBank/DDBJ whole genome shotgun (WGS) entry which is preliminary data.</text>
</comment>
<evidence type="ECO:0000313" key="4">
    <source>
        <dbReference type="Proteomes" id="UP000683360"/>
    </source>
</evidence>
<dbReference type="SUPFAM" id="SSF49265">
    <property type="entry name" value="Fibronectin type III"/>
    <property type="match status" value="2"/>
</dbReference>
<dbReference type="InterPro" id="IPR036116">
    <property type="entry name" value="FN3_sf"/>
</dbReference>
<dbReference type="PROSITE" id="PS50853">
    <property type="entry name" value="FN3"/>
    <property type="match status" value="3"/>
</dbReference>
<proteinExistence type="predicted"/>
<feature type="domain" description="Fibronectin type-III" evidence="2">
    <location>
        <begin position="90"/>
        <end position="188"/>
    </location>
</feature>
<dbReference type="EMBL" id="CAJPWZ010003223">
    <property type="protein sequence ID" value="CAG2254143.1"/>
    <property type="molecule type" value="Genomic_DNA"/>
</dbReference>
<evidence type="ECO:0000259" key="2">
    <source>
        <dbReference type="PROSITE" id="PS50853"/>
    </source>
</evidence>